<dbReference type="EMBL" id="AVOT02008088">
    <property type="protein sequence ID" value="MBW0485279.1"/>
    <property type="molecule type" value="Genomic_DNA"/>
</dbReference>
<evidence type="ECO:0000313" key="2">
    <source>
        <dbReference type="EMBL" id="MBW0485279.1"/>
    </source>
</evidence>
<evidence type="ECO:0000313" key="3">
    <source>
        <dbReference type="Proteomes" id="UP000765509"/>
    </source>
</evidence>
<reference evidence="2" key="1">
    <citation type="submission" date="2021-03" db="EMBL/GenBank/DDBJ databases">
        <title>Draft genome sequence of rust myrtle Austropuccinia psidii MF-1, a brazilian biotype.</title>
        <authorList>
            <person name="Quecine M.C."/>
            <person name="Pachon D.M.R."/>
            <person name="Bonatelli M.L."/>
            <person name="Correr F.H."/>
            <person name="Franceschini L.M."/>
            <person name="Leite T.F."/>
            <person name="Margarido G.R.A."/>
            <person name="Almeida C.A."/>
            <person name="Ferrarezi J.A."/>
            <person name="Labate C.A."/>
        </authorList>
    </citation>
    <scope>NUCLEOTIDE SEQUENCE</scope>
    <source>
        <strain evidence="2">MF-1</strain>
    </source>
</reference>
<gene>
    <name evidence="2" type="ORF">O181_024994</name>
</gene>
<protein>
    <submittedName>
        <fullName evidence="2">Uncharacterized protein</fullName>
    </submittedName>
</protein>
<comment type="caution">
    <text evidence="2">The sequence shown here is derived from an EMBL/GenBank/DDBJ whole genome shotgun (WGS) entry which is preliminary data.</text>
</comment>
<proteinExistence type="predicted"/>
<keyword evidence="3" id="KW-1185">Reference proteome</keyword>
<accession>A0A9Q3CH76</accession>
<dbReference type="Proteomes" id="UP000765509">
    <property type="component" value="Unassembled WGS sequence"/>
</dbReference>
<name>A0A9Q3CH76_9BASI</name>
<feature type="region of interest" description="Disordered" evidence="1">
    <location>
        <begin position="124"/>
        <end position="143"/>
    </location>
</feature>
<dbReference type="AlphaFoldDB" id="A0A9Q3CH76"/>
<organism evidence="2 3">
    <name type="scientific">Austropuccinia psidii MF-1</name>
    <dbReference type="NCBI Taxonomy" id="1389203"/>
    <lineage>
        <taxon>Eukaryota</taxon>
        <taxon>Fungi</taxon>
        <taxon>Dikarya</taxon>
        <taxon>Basidiomycota</taxon>
        <taxon>Pucciniomycotina</taxon>
        <taxon>Pucciniomycetes</taxon>
        <taxon>Pucciniales</taxon>
        <taxon>Sphaerophragmiaceae</taxon>
        <taxon>Austropuccinia</taxon>
    </lineage>
</organism>
<evidence type="ECO:0000256" key="1">
    <source>
        <dbReference type="SAM" id="MobiDB-lite"/>
    </source>
</evidence>
<sequence length="276" mass="31625">MSPVNLKKLGIPRNHPEDIQVLFRTRRPGKGHLGHSGGWQDTEEKHNHSSIHLPIKQKPQIRGLEGYGLISSAPPTAQRSIPMVHGQHEVQPGITLGITLSRLPKDMSQQDTFQRSYDNHQRIESQQAVQNPGWEDNQDKGKSSNYLHCRRKIEPDRSYYHSFSITRSRATQLSSGFTLFRHQQISGQGSPFFTVPGSFQEKTRIQREKQYLFQPQAERVRPNDPEAVLLGRRSTQEPRIAVNTSIIRSPINKTITPTQNEHNFVKPESNFNIYQL</sequence>